<keyword evidence="2" id="KW-1185">Reference proteome</keyword>
<reference evidence="1 2" key="1">
    <citation type="submission" date="2020-10" db="EMBL/GenBank/DDBJ databases">
        <title>Identification of Nocardia species via Next-generation sequencing and recognition of intraspecies genetic diversity.</title>
        <authorList>
            <person name="Li P."/>
            <person name="Li P."/>
            <person name="Lu B."/>
        </authorList>
    </citation>
    <scope>NUCLEOTIDE SEQUENCE [LARGE SCALE GENOMIC DNA]</scope>
    <source>
        <strain evidence="1 2">BJ06-0157</strain>
    </source>
</reference>
<sequence length="117" mass="12800">MELRMALGTVVRGFNAGFLALTKAPWIGPLVGRNITEVTYVGRRSGRTISTPVAFRRSGDEVTINVALPDRKAWWRNFLGAGGPLSLRLDGVERSGHAVARRDDKGRVSVQVRLNDA</sequence>
<proteinExistence type="predicted"/>
<dbReference type="Gene3D" id="2.30.110.10">
    <property type="entry name" value="Electron Transport, Fmn-binding Protein, Chain A"/>
    <property type="match status" value="1"/>
</dbReference>
<evidence type="ECO:0000313" key="2">
    <source>
        <dbReference type="Proteomes" id="UP000702209"/>
    </source>
</evidence>
<dbReference type="EMBL" id="JADLQX010000012">
    <property type="protein sequence ID" value="MBF6299395.1"/>
    <property type="molecule type" value="Genomic_DNA"/>
</dbReference>
<dbReference type="InterPro" id="IPR012349">
    <property type="entry name" value="Split_barrel_FMN-bd"/>
</dbReference>
<dbReference type="Proteomes" id="UP000702209">
    <property type="component" value="Unassembled WGS sequence"/>
</dbReference>
<organism evidence="1 2">
    <name type="scientific">Nocardia amamiensis</name>
    <dbReference type="NCBI Taxonomy" id="404578"/>
    <lineage>
        <taxon>Bacteria</taxon>
        <taxon>Bacillati</taxon>
        <taxon>Actinomycetota</taxon>
        <taxon>Actinomycetes</taxon>
        <taxon>Mycobacteriales</taxon>
        <taxon>Nocardiaceae</taxon>
        <taxon>Nocardia</taxon>
    </lineage>
</organism>
<evidence type="ECO:0008006" key="3">
    <source>
        <dbReference type="Google" id="ProtNLM"/>
    </source>
</evidence>
<comment type="caution">
    <text evidence="1">The sequence shown here is derived from an EMBL/GenBank/DDBJ whole genome shotgun (WGS) entry which is preliminary data.</text>
</comment>
<accession>A0ABS0CRZ9</accession>
<gene>
    <name evidence="1" type="ORF">IU459_17870</name>
</gene>
<protein>
    <recommendedName>
        <fullName evidence="3">DUF385 domain-containing protein</fullName>
    </recommendedName>
</protein>
<evidence type="ECO:0000313" key="1">
    <source>
        <dbReference type="EMBL" id="MBF6299395.1"/>
    </source>
</evidence>
<name>A0ABS0CRZ9_9NOCA</name>